<dbReference type="Proteomes" id="UP000250163">
    <property type="component" value="Chromosome MORIYA"/>
</dbReference>
<evidence type="ECO:0000313" key="2">
    <source>
        <dbReference type="EMBL" id="SQD76952.1"/>
    </source>
</evidence>
<accession>A0A330LKL9</accession>
<keyword evidence="1" id="KW-0472">Membrane</keyword>
<keyword evidence="1" id="KW-1133">Transmembrane helix</keyword>
<dbReference type="AlphaFoldDB" id="A0A330LKL9"/>
<dbReference type="EMBL" id="LS483250">
    <property type="protein sequence ID" value="SQD76952.1"/>
    <property type="molecule type" value="Genomic_DNA"/>
</dbReference>
<organism evidence="2 3">
    <name type="scientific">Moritella yayanosii</name>
    <dbReference type="NCBI Taxonomy" id="69539"/>
    <lineage>
        <taxon>Bacteria</taxon>
        <taxon>Pseudomonadati</taxon>
        <taxon>Pseudomonadota</taxon>
        <taxon>Gammaproteobacteria</taxon>
        <taxon>Alteromonadales</taxon>
        <taxon>Moritellaceae</taxon>
        <taxon>Moritella</taxon>
    </lineage>
</organism>
<feature type="transmembrane region" description="Helical" evidence="1">
    <location>
        <begin position="20"/>
        <end position="43"/>
    </location>
</feature>
<evidence type="ECO:0000256" key="1">
    <source>
        <dbReference type="SAM" id="Phobius"/>
    </source>
</evidence>
<keyword evidence="3" id="KW-1185">Reference proteome</keyword>
<protein>
    <submittedName>
        <fullName evidence="2">Uncharacterized protein</fullName>
    </submittedName>
</protein>
<reference evidence="3" key="1">
    <citation type="submission" date="2018-05" db="EMBL/GenBank/DDBJ databases">
        <authorList>
            <person name="Cea G.-C."/>
            <person name="William W."/>
        </authorList>
    </citation>
    <scope>NUCLEOTIDE SEQUENCE [LARGE SCALE GENOMIC DNA]</scope>
    <source>
        <strain evidence="3">DB21MT 5</strain>
    </source>
</reference>
<proteinExistence type="predicted"/>
<dbReference type="KEGG" id="mya:MORIYA_0474"/>
<gene>
    <name evidence="2" type="ORF">MORIYA_0474</name>
</gene>
<evidence type="ECO:0000313" key="3">
    <source>
        <dbReference type="Proteomes" id="UP000250163"/>
    </source>
</evidence>
<name>A0A330LKL9_9GAMM</name>
<keyword evidence="1" id="KW-0812">Transmembrane</keyword>
<sequence length="63" mass="7051">MRQGSLPLSLVFYSSQIPSLILFIILEMNFYTFITSITSVCCLSSKAISPDKQTSVSIWCNLN</sequence>